<feature type="domain" description="Hydantoinase/oxoprolinase N-terminal" evidence="2">
    <location>
        <begin position="6"/>
        <end position="192"/>
    </location>
</feature>
<dbReference type="InterPro" id="IPR043129">
    <property type="entry name" value="ATPase_NBD"/>
</dbReference>
<sequence>MGYFCGIDIGGTFTDCVVLDDTGAITLAKVSSTPPNFAEGFLNAIDTVAGRLGLSTADFLGSTDLLLHGTTVGTNALVQMKGARTGLITTRGHGDALIIMRSAGRSAGLTIDELLHVSRHKKPEPIVPRTRIKEVSERTDWAGDVLLELNEDEVRTAISELVADGVEAIAVSFLWGFVNADHELRVKAMIEELAPGVLISCAHELIAKPGEYERTAAAAINAFIGPATSSYIQQVDRVTTERGYTNPLLIMQAAGGVVHAEEAARHPLFTIASGPVGGVAGAAYLAQRMGHPNVIACDMGGTSFDVGIIVDGDPVTSSETVINQYTFFMPRVDIESIGSGGGSLLWVDDHSQTMRVGPQSAGALPGPVCYGRGGTEPTVTDCDAVLGRYNPDNFLGGELELDRDGALAAVERVASGIGLEPVAAADGALRIVESQMADLMRQMTVERGRDPRDFVIYAFGGAGAAHAVAFARELGAQQVVIPLGDLASTWSALGVMTSDVLHVREHSEVLIAPFSHERMNEVFAQMEASAREQLTAEGFAEADIELTRLVEMKFSLQIHQVEVPVPGGTLTAQDAEEQVGRFIARYEEIYGKGSAFVGAGTSIGLFKLLARGKVRTPVPPPIDRSDTEPVGRRDVYWREHGAFTPTDIFDGSRLSPAAEVDGPAILEFPDTTVVVPPGASARLDELGSVLIDVGTEAGSGSTGTHATASA</sequence>
<dbReference type="InterPro" id="IPR049517">
    <property type="entry name" value="ACX-like_C"/>
</dbReference>
<evidence type="ECO:0000259" key="3">
    <source>
        <dbReference type="Pfam" id="PF19278"/>
    </source>
</evidence>
<dbReference type="GO" id="GO:0006749">
    <property type="term" value="P:glutathione metabolic process"/>
    <property type="evidence" value="ECO:0007669"/>
    <property type="project" value="TreeGrafter"/>
</dbReference>
<proteinExistence type="predicted"/>
<dbReference type="KEGG" id="bsol:FSW04_25285"/>
<accession>A0A5B8UBL7</accession>
<evidence type="ECO:0000259" key="2">
    <source>
        <dbReference type="Pfam" id="PF05378"/>
    </source>
</evidence>
<organism evidence="4 5">
    <name type="scientific">Baekduia soli</name>
    <dbReference type="NCBI Taxonomy" id="496014"/>
    <lineage>
        <taxon>Bacteria</taxon>
        <taxon>Bacillati</taxon>
        <taxon>Actinomycetota</taxon>
        <taxon>Thermoleophilia</taxon>
        <taxon>Solirubrobacterales</taxon>
        <taxon>Baekduiaceae</taxon>
        <taxon>Baekduia</taxon>
    </lineage>
</organism>
<reference evidence="4 5" key="1">
    <citation type="journal article" date="2018" name="J. Microbiol.">
        <title>Baekduia soli gen. nov., sp. nov., a novel bacterium isolated from the soil of Baekdu Mountain and proposal of a novel family name, Baekduiaceae fam. nov.</title>
        <authorList>
            <person name="An D.S."/>
            <person name="Siddiqi M.Z."/>
            <person name="Kim K.H."/>
            <person name="Yu H.S."/>
            <person name="Im W.T."/>
        </authorList>
    </citation>
    <scope>NUCLEOTIDE SEQUENCE [LARGE SCALE GENOMIC DNA]</scope>
    <source>
        <strain evidence="4 5">BR7-21</strain>
    </source>
</reference>
<feature type="domain" description="Acetophenone carboxylase-like C-terminal" evidence="3">
    <location>
        <begin position="517"/>
        <end position="685"/>
    </location>
</feature>
<dbReference type="SUPFAM" id="SSF53067">
    <property type="entry name" value="Actin-like ATPase domain"/>
    <property type="match status" value="1"/>
</dbReference>
<dbReference type="Pfam" id="PF05378">
    <property type="entry name" value="Hydant_A_N"/>
    <property type="match status" value="1"/>
</dbReference>
<dbReference type="InterPro" id="IPR002821">
    <property type="entry name" value="Hydantoinase_A"/>
</dbReference>
<gene>
    <name evidence="4" type="ORF">FSW04_25285</name>
</gene>
<dbReference type="GO" id="GO:0005829">
    <property type="term" value="C:cytosol"/>
    <property type="evidence" value="ECO:0007669"/>
    <property type="project" value="TreeGrafter"/>
</dbReference>
<dbReference type="InterPro" id="IPR008040">
    <property type="entry name" value="Hydant_A_N"/>
</dbReference>
<dbReference type="PANTHER" id="PTHR11365:SF23">
    <property type="entry name" value="HYPOTHETICAL 5-OXOPROLINASE (EUROFUNG)-RELATED"/>
    <property type="match status" value="1"/>
</dbReference>
<evidence type="ECO:0000313" key="5">
    <source>
        <dbReference type="Proteomes" id="UP000321805"/>
    </source>
</evidence>
<dbReference type="GO" id="GO:0017168">
    <property type="term" value="F:5-oxoprolinase (ATP-hydrolyzing) activity"/>
    <property type="evidence" value="ECO:0007669"/>
    <property type="project" value="TreeGrafter"/>
</dbReference>
<keyword evidence="5" id="KW-1185">Reference proteome</keyword>
<dbReference type="Pfam" id="PF19278">
    <property type="entry name" value="Hydant_A_C"/>
    <property type="match status" value="1"/>
</dbReference>
<dbReference type="Gene3D" id="3.30.420.40">
    <property type="match status" value="1"/>
</dbReference>
<dbReference type="AlphaFoldDB" id="A0A5B8UBL7"/>
<dbReference type="InterPro" id="IPR045079">
    <property type="entry name" value="Oxoprolinase-like"/>
</dbReference>
<dbReference type="EMBL" id="CP042430">
    <property type="protein sequence ID" value="QEC50573.1"/>
    <property type="molecule type" value="Genomic_DNA"/>
</dbReference>
<dbReference type="RefSeq" id="WP_146923339.1">
    <property type="nucleotide sequence ID" value="NZ_CP042430.1"/>
</dbReference>
<name>A0A5B8UBL7_9ACTN</name>
<evidence type="ECO:0000313" key="4">
    <source>
        <dbReference type="EMBL" id="QEC50573.1"/>
    </source>
</evidence>
<feature type="domain" description="Hydantoinase A/oxoprolinase" evidence="1">
    <location>
        <begin position="214"/>
        <end position="502"/>
    </location>
</feature>
<evidence type="ECO:0000259" key="1">
    <source>
        <dbReference type="Pfam" id="PF01968"/>
    </source>
</evidence>
<dbReference type="Proteomes" id="UP000321805">
    <property type="component" value="Chromosome"/>
</dbReference>
<dbReference type="PANTHER" id="PTHR11365">
    <property type="entry name" value="5-OXOPROLINASE RELATED"/>
    <property type="match status" value="1"/>
</dbReference>
<dbReference type="OrthoDB" id="9768323at2"/>
<protein>
    <submittedName>
        <fullName evidence="4">Hydantoinase/oxoprolinase family protein</fullName>
    </submittedName>
</protein>
<dbReference type="Pfam" id="PF01968">
    <property type="entry name" value="Hydantoinase_A"/>
    <property type="match status" value="1"/>
</dbReference>